<dbReference type="InterPro" id="IPR036291">
    <property type="entry name" value="NAD(P)-bd_dom_sf"/>
</dbReference>
<dbReference type="SMART" id="SM00881">
    <property type="entry name" value="CoA_binding"/>
    <property type="match status" value="1"/>
</dbReference>
<sequence length="119" mass="13188">MKTAVLGASQKPERFSNKAVKRLKMHGHEVIPVHPLHHEIEGLPVVHSLEELPGDIHTLSVYVGPRHIGGEIDGIVKLKPQRVIMNPGTESRELKEALDAHEIPWIEACTLVMLDAGDF</sequence>
<dbReference type="OrthoDB" id="9804695at2"/>
<reference evidence="2 3" key="1">
    <citation type="journal article" date="2015" name="Stand. Genomic Sci.">
        <title>Complete genome sequence and description of Salinispira pacifica gen. nov., sp. nov., a novel spirochaete isolated form a hypersaline microbial mat.</title>
        <authorList>
            <person name="Ben Hania W."/>
            <person name="Joseph M."/>
            <person name="Schumann P."/>
            <person name="Bunk B."/>
            <person name="Fiebig A."/>
            <person name="Sproer C."/>
            <person name="Klenk H.P."/>
            <person name="Fardeau M.L."/>
            <person name="Spring S."/>
        </authorList>
    </citation>
    <scope>NUCLEOTIDE SEQUENCE [LARGE SCALE GENOMIC DNA]</scope>
    <source>
        <strain evidence="2 3">L21-RPul-D2</strain>
    </source>
</reference>
<name>V5WJ75_9SPIO</name>
<proteinExistence type="predicted"/>
<dbReference type="PANTHER" id="PTHR33303">
    <property type="entry name" value="CYTOPLASMIC PROTEIN-RELATED"/>
    <property type="match status" value="1"/>
</dbReference>
<dbReference type="STRING" id="1307761.L21SP2_2330"/>
<dbReference type="KEGG" id="slr:L21SP2_2330"/>
<evidence type="ECO:0000313" key="3">
    <source>
        <dbReference type="Proteomes" id="UP000018680"/>
    </source>
</evidence>
<gene>
    <name evidence="2" type="ORF">L21SP2_2330</name>
</gene>
<dbReference type="Pfam" id="PF13380">
    <property type="entry name" value="CoA_binding_2"/>
    <property type="match status" value="1"/>
</dbReference>
<dbReference type="EMBL" id="CP006939">
    <property type="protein sequence ID" value="AHC15685.1"/>
    <property type="molecule type" value="Genomic_DNA"/>
</dbReference>
<evidence type="ECO:0000259" key="1">
    <source>
        <dbReference type="SMART" id="SM00881"/>
    </source>
</evidence>
<dbReference type="Proteomes" id="UP000018680">
    <property type="component" value="Chromosome"/>
</dbReference>
<organism evidence="2 3">
    <name type="scientific">Salinispira pacifica</name>
    <dbReference type="NCBI Taxonomy" id="1307761"/>
    <lineage>
        <taxon>Bacteria</taxon>
        <taxon>Pseudomonadati</taxon>
        <taxon>Spirochaetota</taxon>
        <taxon>Spirochaetia</taxon>
        <taxon>Spirochaetales</taxon>
        <taxon>Spirochaetaceae</taxon>
        <taxon>Salinispira</taxon>
    </lineage>
</organism>
<dbReference type="AlphaFoldDB" id="V5WJ75"/>
<dbReference type="eggNOG" id="COG1832">
    <property type="taxonomic scope" value="Bacteria"/>
</dbReference>
<feature type="domain" description="CoA-binding" evidence="1">
    <location>
        <begin position="1"/>
        <end position="89"/>
    </location>
</feature>
<keyword evidence="3" id="KW-1185">Reference proteome</keyword>
<dbReference type="InterPro" id="IPR003781">
    <property type="entry name" value="CoA-bd"/>
</dbReference>
<dbReference type="PANTHER" id="PTHR33303:SF2">
    <property type="entry name" value="COA-BINDING DOMAIN-CONTAINING PROTEIN"/>
    <property type="match status" value="1"/>
</dbReference>
<dbReference type="SUPFAM" id="SSF51735">
    <property type="entry name" value="NAD(P)-binding Rossmann-fold domains"/>
    <property type="match status" value="1"/>
</dbReference>
<dbReference type="HOGENOM" id="CLU_112567_1_2_12"/>
<protein>
    <recommendedName>
        <fullName evidence="1">CoA-binding domain-containing protein</fullName>
    </recommendedName>
</protein>
<dbReference type="Gene3D" id="3.40.50.720">
    <property type="entry name" value="NAD(P)-binding Rossmann-like Domain"/>
    <property type="match status" value="1"/>
</dbReference>
<dbReference type="RefSeq" id="WP_024268589.1">
    <property type="nucleotide sequence ID" value="NC_023035.1"/>
</dbReference>
<accession>V5WJ75</accession>
<evidence type="ECO:0000313" key="2">
    <source>
        <dbReference type="EMBL" id="AHC15685.1"/>
    </source>
</evidence>